<feature type="region of interest" description="Disordered" evidence="1">
    <location>
        <begin position="338"/>
        <end position="476"/>
    </location>
</feature>
<sequence length="498" mass="56534">MSSSRLVRGAKTRMFAFVCLISVLGAVLYVFHGTQNRLAEVQSQATQCNQQKESFNAQLQVIYEYKDRLEKSLNKEKQDRKLDKENHERDLAEAKEKWEKETLELNNKYDALVQKSKILQAQLEDQKEISDKAVSKLQSDNNNLEAALADAKKELEESQNKFKGDTVDLKNKFLEHQEELKNCKREVEDFRMKSAPAEEQKDYLTKQNEQLKSERERLQGEVSDCKNKLLLASKIPSSSPKIDRADLPEANVVDMPKLMGMKNFSSTPGINPDAVGESSSMKPVSNQGEPKKEEQVGLAPKKPTQNSEESVDWYMYNGVNVTIKHSGEDLVYWYNETSAKKKEKESVIPLEQPKKFDDNPPPAGQAQIPGPPDSNPDVLNKPVVEEPNDLSNINMEEGDDQHLAESKAQLQQPQFINPPVDANRGEEEDEPQPKQPVRNPDHYHGGDYDKEQAEEEDDEGEQIDYEGDRSLKEGRSRLKVHQAAAKLMESRGVMINPK</sequence>
<keyword evidence="2" id="KW-0812">Transmembrane</keyword>
<name>A0A0K8T1J9_LYGHE</name>
<reference evidence="3" key="1">
    <citation type="submission" date="2014-09" db="EMBL/GenBank/DDBJ databases">
        <authorList>
            <person name="Magalhaes I.L.F."/>
            <person name="Oliveira U."/>
            <person name="Santos F.R."/>
            <person name="Vidigal T.H.D.A."/>
            <person name="Brescovit A.D."/>
            <person name="Santos A.J."/>
        </authorList>
    </citation>
    <scope>NUCLEOTIDE SEQUENCE</scope>
</reference>
<dbReference type="GO" id="GO:0000139">
    <property type="term" value="C:Golgi membrane"/>
    <property type="evidence" value="ECO:0007669"/>
    <property type="project" value="InterPro"/>
</dbReference>
<organism evidence="3">
    <name type="scientific">Lygus hesperus</name>
    <name type="common">Western plant bug</name>
    <dbReference type="NCBI Taxonomy" id="30085"/>
    <lineage>
        <taxon>Eukaryota</taxon>
        <taxon>Metazoa</taxon>
        <taxon>Ecdysozoa</taxon>
        <taxon>Arthropoda</taxon>
        <taxon>Hexapoda</taxon>
        <taxon>Insecta</taxon>
        <taxon>Pterygota</taxon>
        <taxon>Neoptera</taxon>
        <taxon>Paraneoptera</taxon>
        <taxon>Hemiptera</taxon>
        <taxon>Heteroptera</taxon>
        <taxon>Panheteroptera</taxon>
        <taxon>Cimicomorpha</taxon>
        <taxon>Miridae</taxon>
        <taxon>Mirini</taxon>
        <taxon>Lygus</taxon>
    </lineage>
</organism>
<dbReference type="PANTHER" id="PTHR22909">
    <property type="entry name" value="GOLGI INTEGRAL MEMBRANE PROTEIN 4"/>
    <property type="match status" value="1"/>
</dbReference>
<protein>
    <recommendedName>
        <fullName evidence="4">Golgi integral membrane protein 4</fullName>
    </recommendedName>
</protein>
<proteinExistence type="predicted"/>
<evidence type="ECO:0000256" key="1">
    <source>
        <dbReference type="SAM" id="MobiDB-lite"/>
    </source>
</evidence>
<feature type="compositionally biased region" description="Basic and acidic residues" evidence="1">
    <location>
        <begin position="338"/>
        <end position="358"/>
    </location>
</feature>
<feature type="transmembrane region" description="Helical" evidence="2">
    <location>
        <begin position="12"/>
        <end position="31"/>
    </location>
</feature>
<keyword evidence="2" id="KW-1133">Transmembrane helix</keyword>
<feature type="compositionally biased region" description="Acidic residues" evidence="1">
    <location>
        <begin position="452"/>
        <end position="465"/>
    </location>
</feature>
<evidence type="ECO:0008006" key="4">
    <source>
        <dbReference type="Google" id="ProtNLM"/>
    </source>
</evidence>
<feature type="compositionally biased region" description="Basic and acidic residues" evidence="1">
    <location>
        <begin position="439"/>
        <end position="451"/>
    </location>
</feature>
<dbReference type="PANTHER" id="PTHR22909:SF24">
    <property type="entry name" value="GOLGI INTEGRAL MEMBRANE PROTEIN 4-RELATED"/>
    <property type="match status" value="1"/>
</dbReference>
<keyword evidence="2" id="KW-0472">Membrane</keyword>
<evidence type="ECO:0000313" key="3">
    <source>
        <dbReference type="EMBL" id="JAG59266.1"/>
    </source>
</evidence>
<feature type="compositionally biased region" description="Polar residues" evidence="1">
    <location>
        <begin position="277"/>
        <end position="288"/>
    </location>
</feature>
<feature type="region of interest" description="Disordered" evidence="1">
    <location>
        <begin position="192"/>
        <end position="220"/>
    </location>
</feature>
<feature type="region of interest" description="Disordered" evidence="1">
    <location>
        <begin position="260"/>
        <end position="311"/>
    </location>
</feature>
<feature type="compositionally biased region" description="Basic and acidic residues" evidence="1">
    <location>
        <begin position="466"/>
        <end position="476"/>
    </location>
</feature>
<accession>A0A0K8T1J9</accession>
<dbReference type="InterPro" id="IPR042336">
    <property type="entry name" value="GOLIM4"/>
</dbReference>
<evidence type="ECO:0000256" key="2">
    <source>
        <dbReference type="SAM" id="Phobius"/>
    </source>
</evidence>
<dbReference type="AlphaFoldDB" id="A0A0K8T1J9"/>
<dbReference type="EMBL" id="GBRD01006555">
    <property type="protein sequence ID" value="JAG59266.1"/>
    <property type="molecule type" value="Transcribed_RNA"/>
</dbReference>
<feature type="compositionally biased region" description="Pro residues" evidence="1">
    <location>
        <begin position="359"/>
        <end position="374"/>
    </location>
</feature>